<reference evidence="3" key="1">
    <citation type="submission" date="2023-10" db="EMBL/GenBank/DDBJ databases">
        <title>Genome assemblies of two species of porcelain crab, Petrolisthes cinctipes and Petrolisthes manimaculis (Anomura: Porcellanidae).</title>
        <authorList>
            <person name="Angst P."/>
        </authorList>
    </citation>
    <scope>NUCLEOTIDE SEQUENCE</scope>
    <source>
        <strain evidence="3">PB745_01</strain>
        <tissue evidence="3">Gill</tissue>
    </source>
</reference>
<organism evidence="3 4">
    <name type="scientific">Petrolisthes cinctipes</name>
    <name type="common">Flat porcelain crab</name>
    <dbReference type="NCBI Taxonomy" id="88211"/>
    <lineage>
        <taxon>Eukaryota</taxon>
        <taxon>Metazoa</taxon>
        <taxon>Ecdysozoa</taxon>
        <taxon>Arthropoda</taxon>
        <taxon>Crustacea</taxon>
        <taxon>Multicrustacea</taxon>
        <taxon>Malacostraca</taxon>
        <taxon>Eumalacostraca</taxon>
        <taxon>Eucarida</taxon>
        <taxon>Decapoda</taxon>
        <taxon>Pleocyemata</taxon>
        <taxon>Anomura</taxon>
        <taxon>Galatheoidea</taxon>
        <taxon>Porcellanidae</taxon>
        <taxon>Petrolisthes</taxon>
    </lineage>
</organism>
<feature type="domain" description="Cyclin N-terminal" evidence="2">
    <location>
        <begin position="34"/>
        <end position="79"/>
    </location>
</feature>
<dbReference type="Proteomes" id="UP001286313">
    <property type="component" value="Unassembled WGS sequence"/>
</dbReference>
<feature type="region of interest" description="Disordered" evidence="1">
    <location>
        <begin position="81"/>
        <end position="168"/>
    </location>
</feature>
<dbReference type="InterPro" id="IPR036915">
    <property type="entry name" value="Cyclin-like_sf"/>
</dbReference>
<dbReference type="Gene3D" id="1.10.472.10">
    <property type="entry name" value="Cyclin-like"/>
    <property type="match status" value="1"/>
</dbReference>
<name>A0AAE1BJZ4_PETCI</name>
<protein>
    <recommendedName>
        <fullName evidence="2">Cyclin N-terminal domain-containing protein</fullName>
    </recommendedName>
</protein>
<evidence type="ECO:0000313" key="4">
    <source>
        <dbReference type="Proteomes" id="UP001286313"/>
    </source>
</evidence>
<dbReference type="InterPro" id="IPR006671">
    <property type="entry name" value="Cyclin_N"/>
</dbReference>
<gene>
    <name evidence="3" type="ORF">Pcinc_041824</name>
</gene>
<keyword evidence="4" id="KW-1185">Reference proteome</keyword>
<evidence type="ECO:0000256" key="1">
    <source>
        <dbReference type="SAM" id="MobiDB-lite"/>
    </source>
</evidence>
<proteinExistence type="predicted"/>
<sequence length="168" mass="19434">MDKMDLLCCENATVDLDMRCKPYLDPVLLKDDRVLYNLLNLEEKYMPNSTNFSCVQTDVEPKMRDEVAQWMLDVCREQRTGGRGIHTGNELDGQVPLTGQGEETTAPTPRNRLSLPRLQDQGVPAPPPLTPRLLHRELGHFGGDQEKEEEKKLEKEEEEEENRKWMKR</sequence>
<accession>A0AAE1BJZ4</accession>
<comment type="caution">
    <text evidence="3">The sequence shown here is derived from an EMBL/GenBank/DDBJ whole genome shotgun (WGS) entry which is preliminary data.</text>
</comment>
<dbReference type="SUPFAM" id="SSF47954">
    <property type="entry name" value="Cyclin-like"/>
    <property type="match status" value="1"/>
</dbReference>
<feature type="compositionally biased region" description="Basic and acidic residues" evidence="1">
    <location>
        <begin position="134"/>
        <end position="168"/>
    </location>
</feature>
<dbReference type="Pfam" id="PF00134">
    <property type="entry name" value="Cyclin_N"/>
    <property type="match status" value="1"/>
</dbReference>
<evidence type="ECO:0000313" key="3">
    <source>
        <dbReference type="EMBL" id="KAK3851537.1"/>
    </source>
</evidence>
<evidence type="ECO:0000259" key="2">
    <source>
        <dbReference type="Pfam" id="PF00134"/>
    </source>
</evidence>
<dbReference type="EMBL" id="JAWQEG010007854">
    <property type="protein sequence ID" value="KAK3851537.1"/>
    <property type="molecule type" value="Genomic_DNA"/>
</dbReference>
<dbReference type="AlphaFoldDB" id="A0AAE1BJZ4"/>